<dbReference type="RefSeq" id="WP_137607397.1">
    <property type="nucleotide sequence ID" value="NZ_BJDH01000005.1"/>
</dbReference>
<name>A0ABW1UFV9_9LACO</name>
<dbReference type="InterPro" id="IPR038734">
    <property type="entry name" value="YhaN_AAA"/>
</dbReference>
<keyword evidence="1" id="KW-0175">Coiled coil</keyword>
<keyword evidence="4" id="KW-1185">Reference proteome</keyword>
<dbReference type="Gene3D" id="3.40.50.300">
    <property type="entry name" value="P-loop containing nucleotide triphosphate hydrolases"/>
    <property type="match status" value="2"/>
</dbReference>
<evidence type="ECO:0000256" key="1">
    <source>
        <dbReference type="SAM" id="Coils"/>
    </source>
</evidence>
<reference evidence="4" key="1">
    <citation type="journal article" date="2019" name="Int. J. Syst. Evol. Microbiol.">
        <title>The Global Catalogue of Microorganisms (GCM) 10K type strain sequencing project: providing services to taxonomists for standard genome sequencing and annotation.</title>
        <authorList>
            <consortium name="The Broad Institute Genomics Platform"/>
            <consortium name="The Broad Institute Genome Sequencing Center for Infectious Disease"/>
            <person name="Wu L."/>
            <person name="Ma J."/>
        </authorList>
    </citation>
    <scope>NUCLEOTIDE SEQUENCE [LARGE SCALE GENOMIC DNA]</scope>
    <source>
        <strain evidence="4">CCM 8934</strain>
    </source>
</reference>
<dbReference type="EMBL" id="JBHSSB010000004">
    <property type="protein sequence ID" value="MFC6293880.1"/>
    <property type="molecule type" value="Genomic_DNA"/>
</dbReference>
<proteinExistence type="predicted"/>
<feature type="coiled-coil region" evidence="1">
    <location>
        <begin position="180"/>
        <end position="231"/>
    </location>
</feature>
<feature type="domain" description="YhaN AAA" evidence="2">
    <location>
        <begin position="1"/>
        <end position="199"/>
    </location>
</feature>
<dbReference type="Proteomes" id="UP001596227">
    <property type="component" value="Unassembled WGS sequence"/>
</dbReference>
<sequence>MQISKIEIVGFGKFKDTTFDFTTGLQVVYGVNESGKSTLRAFILGMLFGFPSRRQRLARYEPKQTAQYGGTLELVVAGETYRLTRLGDQPATLLAVKAQQPQPLSLLAKWLAPYDEKSYKQLFTFNQAELTALKTLSAQDLNLQLQQAGTRGSAAWRETAAALRQTADSLYKPRGRKPALNEALQRYQTLKQHLQTAQQRYPEYQQLQTTIEQLAAKKSQLTRQLAGWTDQQQQLANLRNQWPVYQQLLQLQTTQDTMTQLPAAVSQRFTQLSKTKTDLQHSLASARHQLTEQPVDAESKGIVGFYVTHQDQFDQLEAQLPTLQQNLGRYQVLDSQVATTKKQYDDQLAAHPELNASLSPNRQAAVAALKATLAKRTMVAGSRQQEKPAANQGKIAGIDWRLMVGGIGLVAGVILPLGGFKWFLMLAGLGLLGWFGWEQLNGSVSTTPKSETSGLTEKLIAAGFSPDLDVTGAQTQLTRLMALQQAQAALTTAEQQLAAQAATVWQALSAYQFAADWLPLNKQQLASSVKRVTEFYETMRQKRQTEQFSGADFAYTQRQVKQLTIQSHTINDQLQELANSAGYATTDELATAVTAQATVTKNAASLEQLTAQLSATELSNLRQYESLTDLQAAITDTRQAISSGQSQLTQQSAALVTAQTQLKRLTEDGRYTALRQEQANQQTEITVMARQWVTRQLGATWIEQALRELTNQQLPTILTQATTYFAQLTGQRYNEIKLVADELKLVTTAGTSFEVAELSTATKEQLYLAIRLALIVSLGSQATLPLMIDDGFVNFDDQRRRVAWDLLKAVSAEHQILYFTNETAALTQLPADKIQQLT</sequence>
<dbReference type="SUPFAM" id="SSF52540">
    <property type="entry name" value="P-loop containing nucleoside triphosphate hydrolases"/>
    <property type="match status" value="1"/>
</dbReference>
<dbReference type="PANTHER" id="PTHR41259:SF1">
    <property type="entry name" value="DOUBLE-STRAND BREAK REPAIR RAD50 ATPASE, PUTATIVE-RELATED"/>
    <property type="match status" value="1"/>
</dbReference>
<dbReference type="InterPro" id="IPR027417">
    <property type="entry name" value="P-loop_NTPase"/>
</dbReference>
<dbReference type="Pfam" id="PF13514">
    <property type="entry name" value="AAA_27"/>
    <property type="match status" value="1"/>
</dbReference>
<organism evidence="3 4">
    <name type="scientific">Lactiplantibacillus daoliensis</name>
    <dbReference type="NCBI Taxonomy" id="2559916"/>
    <lineage>
        <taxon>Bacteria</taxon>
        <taxon>Bacillati</taxon>
        <taxon>Bacillota</taxon>
        <taxon>Bacilli</taxon>
        <taxon>Lactobacillales</taxon>
        <taxon>Lactobacillaceae</taxon>
        <taxon>Lactiplantibacillus</taxon>
    </lineage>
</organism>
<protein>
    <submittedName>
        <fullName evidence="3">AAA family ATPase</fullName>
    </submittedName>
</protein>
<accession>A0ABW1UFV9</accession>
<evidence type="ECO:0000313" key="4">
    <source>
        <dbReference type="Proteomes" id="UP001596227"/>
    </source>
</evidence>
<evidence type="ECO:0000259" key="2">
    <source>
        <dbReference type="Pfam" id="PF13514"/>
    </source>
</evidence>
<comment type="caution">
    <text evidence="3">The sequence shown here is derived from an EMBL/GenBank/DDBJ whole genome shotgun (WGS) entry which is preliminary data.</text>
</comment>
<dbReference type="PANTHER" id="PTHR41259">
    <property type="entry name" value="DOUBLE-STRAND BREAK REPAIR RAD50 ATPASE, PUTATIVE-RELATED"/>
    <property type="match status" value="1"/>
</dbReference>
<evidence type="ECO:0000313" key="3">
    <source>
        <dbReference type="EMBL" id="MFC6293880.1"/>
    </source>
</evidence>
<gene>
    <name evidence="3" type="ORF">ACFQH1_01340</name>
</gene>